<dbReference type="Proteomes" id="UP000013827">
    <property type="component" value="Unassembled WGS sequence"/>
</dbReference>
<dbReference type="InterPro" id="IPR002912">
    <property type="entry name" value="ACT_dom"/>
</dbReference>
<dbReference type="AlphaFoldDB" id="A0A0D3JMR6"/>
<feature type="compositionally biased region" description="Low complexity" evidence="1">
    <location>
        <begin position="115"/>
        <end position="125"/>
    </location>
</feature>
<dbReference type="EnsemblProtists" id="EOD24801">
    <property type="protein sequence ID" value="EOD24801"/>
    <property type="gene ID" value="EMIHUDRAFT_367614"/>
</dbReference>
<protein>
    <recommendedName>
        <fullName evidence="2">ACT domain-containing protein</fullName>
    </recommendedName>
</protein>
<dbReference type="KEGG" id="ehx:EMIHUDRAFT_367614"/>
<feature type="compositionally biased region" description="Pro residues" evidence="1">
    <location>
        <begin position="126"/>
        <end position="145"/>
    </location>
</feature>
<dbReference type="InterPro" id="IPR045865">
    <property type="entry name" value="ACT-like_dom_sf"/>
</dbReference>
<evidence type="ECO:0000313" key="4">
    <source>
        <dbReference type="Proteomes" id="UP000013827"/>
    </source>
</evidence>
<reference evidence="4" key="1">
    <citation type="journal article" date="2013" name="Nature">
        <title>Pan genome of the phytoplankton Emiliania underpins its global distribution.</title>
        <authorList>
            <person name="Read B.A."/>
            <person name="Kegel J."/>
            <person name="Klute M.J."/>
            <person name="Kuo A."/>
            <person name="Lefebvre S.C."/>
            <person name="Maumus F."/>
            <person name="Mayer C."/>
            <person name="Miller J."/>
            <person name="Monier A."/>
            <person name="Salamov A."/>
            <person name="Young J."/>
            <person name="Aguilar M."/>
            <person name="Claverie J.M."/>
            <person name="Frickenhaus S."/>
            <person name="Gonzalez K."/>
            <person name="Herman E.K."/>
            <person name="Lin Y.C."/>
            <person name="Napier J."/>
            <person name="Ogata H."/>
            <person name="Sarno A.F."/>
            <person name="Shmutz J."/>
            <person name="Schroeder D."/>
            <person name="de Vargas C."/>
            <person name="Verret F."/>
            <person name="von Dassow P."/>
            <person name="Valentin K."/>
            <person name="Van de Peer Y."/>
            <person name="Wheeler G."/>
            <person name="Dacks J.B."/>
            <person name="Delwiche C.F."/>
            <person name="Dyhrman S.T."/>
            <person name="Glockner G."/>
            <person name="John U."/>
            <person name="Richards T."/>
            <person name="Worden A.Z."/>
            <person name="Zhang X."/>
            <person name="Grigoriev I.V."/>
            <person name="Allen A.E."/>
            <person name="Bidle K."/>
            <person name="Borodovsky M."/>
            <person name="Bowler C."/>
            <person name="Brownlee C."/>
            <person name="Cock J.M."/>
            <person name="Elias M."/>
            <person name="Gladyshev V.N."/>
            <person name="Groth M."/>
            <person name="Guda C."/>
            <person name="Hadaegh A."/>
            <person name="Iglesias-Rodriguez M.D."/>
            <person name="Jenkins J."/>
            <person name="Jones B.M."/>
            <person name="Lawson T."/>
            <person name="Leese F."/>
            <person name="Lindquist E."/>
            <person name="Lobanov A."/>
            <person name="Lomsadze A."/>
            <person name="Malik S.B."/>
            <person name="Marsh M.E."/>
            <person name="Mackinder L."/>
            <person name="Mock T."/>
            <person name="Mueller-Roeber B."/>
            <person name="Pagarete A."/>
            <person name="Parker M."/>
            <person name="Probert I."/>
            <person name="Quesneville H."/>
            <person name="Raines C."/>
            <person name="Rensing S.A."/>
            <person name="Riano-Pachon D.M."/>
            <person name="Richier S."/>
            <person name="Rokitta S."/>
            <person name="Shiraiwa Y."/>
            <person name="Soanes D.M."/>
            <person name="van der Giezen M."/>
            <person name="Wahlund T.M."/>
            <person name="Williams B."/>
            <person name="Wilson W."/>
            <person name="Wolfe G."/>
            <person name="Wurch L.L."/>
        </authorList>
    </citation>
    <scope>NUCLEOTIDE SEQUENCE</scope>
</reference>
<reference evidence="3" key="2">
    <citation type="submission" date="2024-10" db="UniProtKB">
        <authorList>
            <consortium name="EnsemblProtists"/>
        </authorList>
    </citation>
    <scope>IDENTIFICATION</scope>
</reference>
<feature type="region of interest" description="Disordered" evidence="1">
    <location>
        <begin position="115"/>
        <end position="145"/>
    </location>
</feature>
<dbReference type="CDD" id="cd04876">
    <property type="entry name" value="ACT_RelA-SpoT"/>
    <property type="match status" value="1"/>
</dbReference>
<name>A0A0D3JMR6_EMIH1</name>
<evidence type="ECO:0000259" key="2">
    <source>
        <dbReference type="PROSITE" id="PS51671"/>
    </source>
</evidence>
<dbReference type="SUPFAM" id="SSF55021">
    <property type="entry name" value="ACT-like"/>
    <property type="match status" value="1"/>
</dbReference>
<sequence length="145" mass="15243">MAPCDAGGGLAGFLTAVVVFVRDRRGILLDVSMVVTREALNIIDVHSETLTPGGEAAFQFTVQVADSAMLQRLVSKVERVEGAVKVVRGGMEELMRRESPAGFWANCALPVAEEGPPLAEPLPGGAEPPPPSPYPIAPPSPDQPM</sequence>
<keyword evidence="4" id="KW-1185">Reference proteome</keyword>
<dbReference type="RefSeq" id="XP_005777230.1">
    <property type="nucleotide sequence ID" value="XM_005777173.1"/>
</dbReference>
<dbReference type="Pfam" id="PF13291">
    <property type="entry name" value="ACT_4"/>
    <property type="match status" value="1"/>
</dbReference>
<dbReference type="GeneID" id="17270346"/>
<evidence type="ECO:0000313" key="3">
    <source>
        <dbReference type="EnsemblProtists" id="EOD24801"/>
    </source>
</evidence>
<feature type="domain" description="ACT" evidence="2">
    <location>
        <begin position="16"/>
        <end position="91"/>
    </location>
</feature>
<accession>A0A0D3JMR6</accession>
<proteinExistence type="predicted"/>
<organism evidence="3 4">
    <name type="scientific">Emiliania huxleyi (strain CCMP1516)</name>
    <dbReference type="NCBI Taxonomy" id="280463"/>
    <lineage>
        <taxon>Eukaryota</taxon>
        <taxon>Haptista</taxon>
        <taxon>Haptophyta</taxon>
        <taxon>Prymnesiophyceae</taxon>
        <taxon>Isochrysidales</taxon>
        <taxon>Noelaerhabdaceae</taxon>
        <taxon>Emiliania</taxon>
    </lineage>
</organism>
<dbReference type="PROSITE" id="PS51671">
    <property type="entry name" value="ACT"/>
    <property type="match status" value="1"/>
</dbReference>
<dbReference type="PaxDb" id="2903-EOD24801"/>
<evidence type="ECO:0000256" key="1">
    <source>
        <dbReference type="SAM" id="MobiDB-lite"/>
    </source>
</evidence>
<dbReference type="HOGENOM" id="CLU_1790521_0_0_1"/>
<dbReference type="Gene3D" id="3.30.70.260">
    <property type="match status" value="1"/>
</dbReference>